<proteinExistence type="predicted"/>
<evidence type="ECO:0000313" key="2">
    <source>
        <dbReference type="EMBL" id="KAK2119261.1"/>
    </source>
</evidence>
<reference evidence="2 3" key="1">
    <citation type="submission" date="2023-05" db="EMBL/GenBank/DDBJ databases">
        <title>B98-5 Cell Line De Novo Hybrid Assembly: An Optical Mapping Approach.</title>
        <authorList>
            <person name="Kananen K."/>
            <person name="Auerbach J.A."/>
            <person name="Kautto E."/>
            <person name="Blachly J.S."/>
        </authorList>
    </citation>
    <scope>NUCLEOTIDE SEQUENCE [LARGE SCALE GENOMIC DNA]</scope>
    <source>
        <strain evidence="2">B95-8</strain>
        <tissue evidence="2">Cell line</tissue>
    </source>
</reference>
<keyword evidence="3" id="KW-1185">Reference proteome</keyword>
<protein>
    <submittedName>
        <fullName evidence="2">Trans-acting T-cell-specific transcription factor GATA-3</fullName>
    </submittedName>
</protein>
<accession>A0ABQ9WCB0</accession>
<dbReference type="Proteomes" id="UP001266305">
    <property type="component" value="Unassembled WGS sequence"/>
</dbReference>
<feature type="region of interest" description="Disordered" evidence="1">
    <location>
        <begin position="1"/>
        <end position="33"/>
    </location>
</feature>
<gene>
    <name evidence="2" type="primary">GATA3_1</name>
    <name evidence="2" type="ORF">P7K49_000647</name>
</gene>
<comment type="caution">
    <text evidence="2">The sequence shown here is derived from an EMBL/GenBank/DDBJ whole genome shotgun (WGS) entry which is preliminary data.</text>
</comment>
<name>A0ABQ9WCB0_SAGOE</name>
<dbReference type="EMBL" id="JASSZA010000001">
    <property type="protein sequence ID" value="KAK2119261.1"/>
    <property type="molecule type" value="Genomic_DNA"/>
</dbReference>
<evidence type="ECO:0000313" key="3">
    <source>
        <dbReference type="Proteomes" id="UP001266305"/>
    </source>
</evidence>
<sequence length="230" mass="24464">MGLGTSSSPPPASKPDLGATAGSGPWVHIAGGSGQGQGLPPLLPHAIYKWQVQQNAWEAAGLVSDSLRVTQDTSPHPKILFTFLPTPSKDISPDPLLSTLGSASSAWQDEKECLKYQVPLPDSMKLESSHSHGNMTTLGGASSSAHHPITNYPPYMSEYSSGLFPTGFRCKSRPKAWSREEGRKCVNCGATWTPPVVVRLHAPVQCVRAPPPNEPTELAPHQAQAKAICS</sequence>
<organism evidence="2 3">
    <name type="scientific">Saguinus oedipus</name>
    <name type="common">Cotton-top tamarin</name>
    <name type="synonym">Oedipomidas oedipus</name>
    <dbReference type="NCBI Taxonomy" id="9490"/>
    <lineage>
        <taxon>Eukaryota</taxon>
        <taxon>Metazoa</taxon>
        <taxon>Chordata</taxon>
        <taxon>Craniata</taxon>
        <taxon>Vertebrata</taxon>
        <taxon>Euteleostomi</taxon>
        <taxon>Mammalia</taxon>
        <taxon>Eutheria</taxon>
        <taxon>Euarchontoglires</taxon>
        <taxon>Primates</taxon>
        <taxon>Haplorrhini</taxon>
        <taxon>Platyrrhini</taxon>
        <taxon>Cebidae</taxon>
        <taxon>Callitrichinae</taxon>
        <taxon>Saguinus</taxon>
    </lineage>
</organism>
<evidence type="ECO:0000256" key="1">
    <source>
        <dbReference type="SAM" id="MobiDB-lite"/>
    </source>
</evidence>